<protein>
    <submittedName>
        <fullName evidence="1">Uncharacterized protein</fullName>
    </submittedName>
</protein>
<dbReference type="EMBL" id="SSXH01000577">
    <property type="protein sequence ID" value="THJ58072.1"/>
    <property type="molecule type" value="Genomic_DNA"/>
</dbReference>
<reference evidence="1 2" key="1">
    <citation type="submission" date="2019-04" db="EMBL/GenBank/DDBJ databases">
        <title>Draft genome sequences for three unisolated Alnus-infective Frankia Sp+ strains, AgTrS, AiOr and AvVan, the first sequenced Frankia strains able to sporulate in-planta.</title>
        <authorList>
            <person name="Bethencourt L."/>
            <person name="Vautrin F."/>
            <person name="Taib N."/>
            <person name="Dubost A."/>
            <person name="Castro-Garcia L."/>
            <person name="Imbaud O."/>
            <person name="Abrouk D."/>
            <person name="Fournier P."/>
            <person name="Briolay J."/>
            <person name="Nguyen A."/>
            <person name="Normand P."/>
            <person name="Fernandez M.P."/>
            <person name="Brochier-Armanet C."/>
            <person name="Herrera-Belaroussi A."/>
        </authorList>
    </citation>
    <scope>NUCLEOTIDE SEQUENCE [LARGE SCALE GENOMIC DNA]</scope>
    <source>
        <strain evidence="1 2">AvVan</strain>
    </source>
</reference>
<proteinExistence type="predicted"/>
<evidence type="ECO:0000313" key="2">
    <source>
        <dbReference type="Proteomes" id="UP000305282"/>
    </source>
</evidence>
<evidence type="ECO:0000313" key="1">
    <source>
        <dbReference type="EMBL" id="THJ58072.1"/>
    </source>
</evidence>
<accession>A0A4V3Z3I3</accession>
<dbReference type="RefSeq" id="WP_136449127.1">
    <property type="nucleotide sequence ID" value="NZ_SSXH01000577.1"/>
</dbReference>
<dbReference type="AlphaFoldDB" id="A0A4V3Z3I3"/>
<sequence length="73" mass="7900">MSMIDQGGAACLEPEGTRLPEIEIEIVDEDPPAWLAQAAERALADHEAGRYVVCDPETFDRLLAAARYLAEAG</sequence>
<gene>
    <name evidence="1" type="ORF">E7Y31_18245</name>
</gene>
<dbReference type="Proteomes" id="UP000305282">
    <property type="component" value="Unassembled WGS sequence"/>
</dbReference>
<comment type="caution">
    <text evidence="1">The sequence shown here is derived from an EMBL/GenBank/DDBJ whole genome shotgun (WGS) entry which is preliminary data.</text>
</comment>
<name>A0A4V3Z3I3_9ACTN</name>
<organism evidence="1 2">
    <name type="scientific">Candidatus Frankia alpina</name>
    <dbReference type="NCBI Taxonomy" id="2699483"/>
    <lineage>
        <taxon>Bacteria</taxon>
        <taxon>Bacillati</taxon>
        <taxon>Actinomycetota</taxon>
        <taxon>Actinomycetes</taxon>
        <taxon>Frankiales</taxon>
        <taxon>Frankiaceae</taxon>
        <taxon>Frankia</taxon>
    </lineage>
</organism>
<keyword evidence="2" id="KW-1185">Reference proteome</keyword>